<comment type="subcellular location">
    <subcellularLocation>
        <location evidence="2">Nematocyst</location>
    </subcellularLocation>
    <subcellularLocation>
        <location evidence="1">Target cell membrane</location>
    </subcellularLocation>
</comment>
<reference evidence="6 7" key="1">
    <citation type="submission" date="2021-06" db="EMBL/GenBank/DDBJ databases">
        <authorList>
            <person name="Palmer J.M."/>
        </authorList>
    </citation>
    <scope>NUCLEOTIDE SEQUENCE [LARGE SCALE GENOMIC DNA]</scope>
    <source>
        <strain evidence="6 7">GA_2019</strain>
        <tissue evidence="6">Muscle</tissue>
    </source>
</reference>
<comment type="caution">
    <text evidence="6">The sequence shown here is derived from an EMBL/GenBank/DDBJ whole genome shotgun (WGS) entry which is preliminary data.</text>
</comment>
<evidence type="ECO:0000313" key="6">
    <source>
        <dbReference type="EMBL" id="MEQ2177067.1"/>
    </source>
</evidence>
<evidence type="ECO:0000256" key="1">
    <source>
        <dbReference type="ARBA" id="ARBA00004175"/>
    </source>
</evidence>
<dbReference type="Proteomes" id="UP001476798">
    <property type="component" value="Unassembled WGS sequence"/>
</dbReference>
<dbReference type="Gene3D" id="2.60.270.20">
    <property type="entry name" value="Cytolysin/lectin"/>
    <property type="match status" value="1"/>
</dbReference>
<dbReference type="PANTHER" id="PTHR40388:SF2">
    <property type="entry name" value="ACTINOPORIN-LIKE PROTEIN"/>
    <property type="match status" value="1"/>
</dbReference>
<dbReference type="SUPFAM" id="SSF63724">
    <property type="entry name" value="Cytolysin/lectin"/>
    <property type="match status" value="1"/>
</dbReference>
<keyword evidence="3" id="KW-1052">Target cell membrane</keyword>
<dbReference type="InterPro" id="IPR050677">
    <property type="entry name" value="Actinoporin_PFT"/>
</dbReference>
<evidence type="ECO:0000256" key="2">
    <source>
        <dbReference type="ARBA" id="ARBA00004532"/>
    </source>
</evidence>
<keyword evidence="5" id="KW-0166">Nematocyst</keyword>
<evidence type="ECO:0000313" key="7">
    <source>
        <dbReference type="Proteomes" id="UP001476798"/>
    </source>
</evidence>
<evidence type="ECO:0000256" key="5">
    <source>
        <dbReference type="ARBA" id="ARBA00023331"/>
    </source>
</evidence>
<keyword evidence="7" id="KW-1185">Reference proteome</keyword>
<dbReference type="InterPro" id="IPR015926">
    <property type="entry name" value="Cytolysin/lectin"/>
</dbReference>
<keyword evidence="4" id="KW-1053">Target membrane</keyword>
<keyword evidence="4" id="KW-0472">Membrane</keyword>
<dbReference type="PANTHER" id="PTHR40388">
    <property type="entry name" value="BRYOPORIN"/>
    <property type="match status" value="1"/>
</dbReference>
<dbReference type="EMBL" id="JAHRIO010059973">
    <property type="protein sequence ID" value="MEQ2177067.1"/>
    <property type="molecule type" value="Genomic_DNA"/>
</dbReference>
<name>A0ABV0P085_9TELE</name>
<accession>A0ABV0P085</accession>
<gene>
    <name evidence="6" type="ORF">GOODEAATRI_000052</name>
</gene>
<organism evidence="6 7">
    <name type="scientific">Goodea atripinnis</name>
    <dbReference type="NCBI Taxonomy" id="208336"/>
    <lineage>
        <taxon>Eukaryota</taxon>
        <taxon>Metazoa</taxon>
        <taxon>Chordata</taxon>
        <taxon>Craniata</taxon>
        <taxon>Vertebrata</taxon>
        <taxon>Euteleostomi</taxon>
        <taxon>Actinopterygii</taxon>
        <taxon>Neopterygii</taxon>
        <taxon>Teleostei</taxon>
        <taxon>Neoteleostei</taxon>
        <taxon>Acanthomorphata</taxon>
        <taxon>Ovalentaria</taxon>
        <taxon>Atherinomorphae</taxon>
        <taxon>Cyprinodontiformes</taxon>
        <taxon>Goodeidae</taxon>
        <taxon>Goodea</taxon>
    </lineage>
</organism>
<sequence>MEIMEAISLGADLLQTTFDVTRAINKLSPRRQCSIHITNFSDRYTLENPSFFLNNGSCLTDLPPTIQHSSSGEAVFTKTLNVIKSCAGIFTYDLLNNTMFSEKAAASFVVPFDLNRKSIIYGVGIFDSSKDCSEDCFNEMLNTTNTILAWGKARGPILKHESHNVTILATMSDCNTSVMKLEINED</sequence>
<protein>
    <submittedName>
        <fullName evidence="6">Uncharacterized protein</fullName>
    </submittedName>
</protein>
<evidence type="ECO:0000256" key="3">
    <source>
        <dbReference type="ARBA" id="ARBA00022537"/>
    </source>
</evidence>
<evidence type="ECO:0000256" key="4">
    <source>
        <dbReference type="ARBA" id="ARBA00023298"/>
    </source>
</evidence>
<proteinExistence type="predicted"/>